<dbReference type="AlphaFoldDB" id="A0A0B2X2S3"/>
<evidence type="ECO:0000313" key="3">
    <source>
        <dbReference type="EMBL" id="KHN99580.1"/>
    </source>
</evidence>
<protein>
    <submittedName>
        <fullName evidence="3">Uncharacterized protein</fullName>
    </submittedName>
</protein>
<accession>A0A0B2X2S3</accession>
<organism evidence="3 4">
    <name type="scientific">Metarhizium album (strain ARSEF 1941)</name>
    <dbReference type="NCBI Taxonomy" id="1081103"/>
    <lineage>
        <taxon>Eukaryota</taxon>
        <taxon>Fungi</taxon>
        <taxon>Dikarya</taxon>
        <taxon>Ascomycota</taxon>
        <taxon>Pezizomycotina</taxon>
        <taxon>Sordariomycetes</taxon>
        <taxon>Hypocreomycetidae</taxon>
        <taxon>Hypocreales</taxon>
        <taxon>Clavicipitaceae</taxon>
        <taxon>Metarhizium</taxon>
    </lineage>
</organism>
<dbReference type="HOGENOM" id="CLU_1050021_0_0_1"/>
<feature type="region of interest" description="Disordered" evidence="1">
    <location>
        <begin position="160"/>
        <end position="197"/>
    </location>
</feature>
<evidence type="ECO:0000313" key="4">
    <source>
        <dbReference type="Proteomes" id="UP000030816"/>
    </source>
</evidence>
<dbReference type="EMBL" id="AZHE01000004">
    <property type="protein sequence ID" value="KHN99580.1"/>
    <property type="molecule type" value="Genomic_DNA"/>
</dbReference>
<feature type="chain" id="PRO_5002096318" evidence="2">
    <location>
        <begin position="19"/>
        <end position="265"/>
    </location>
</feature>
<dbReference type="Proteomes" id="UP000030816">
    <property type="component" value="Unassembled WGS sequence"/>
</dbReference>
<reference evidence="3 4" key="1">
    <citation type="journal article" date="2014" name="Proc. Natl. Acad. Sci. U.S.A.">
        <title>Trajectory and genomic determinants of fungal-pathogen speciation and host adaptation.</title>
        <authorList>
            <person name="Hu X."/>
            <person name="Xiao G."/>
            <person name="Zheng P."/>
            <person name="Shang Y."/>
            <person name="Su Y."/>
            <person name="Zhang X."/>
            <person name="Liu X."/>
            <person name="Zhan S."/>
            <person name="St Leger R.J."/>
            <person name="Wang C."/>
        </authorList>
    </citation>
    <scope>NUCLEOTIDE SEQUENCE [LARGE SCALE GENOMIC DNA]</scope>
    <source>
        <strain evidence="3 4">ARSEF 1941</strain>
    </source>
</reference>
<evidence type="ECO:0000256" key="1">
    <source>
        <dbReference type="SAM" id="MobiDB-lite"/>
    </source>
</evidence>
<feature type="signal peptide" evidence="2">
    <location>
        <begin position="1"/>
        <end position="18"/>
    </location>
</feature>
<proteinExistence type="predicted"/>
<comment type="caution">
    <text evidence="3">The sequence shown here is derived from an EMBL/GenBank/DDBJ whole genome shotgun (WGS) entry which is preliminary data.</text>
</comment>
<name>A0A0B2X2S3_METAS</name>
<evidence type="ECO:0000256" key="2">
    <source>
        <dbReference type="SAM" id="SignalP"/>
    </source>
</evidence>
<keyword evidence="4" id="KW-1185">Reference proteome</keyword>
<dbReference type="OrthoDB" id="4943237at2759"/>
<dbReference type="GeneID" id="63736888"/>
<sequence>MKGLALVAAAAFAAQAFAGPAPSQQEKRADGDGDAAQRAQNSVYVVWGSTCKHLGMSHAYCEAHVTKECEGIFSDAYSKARENRLTRADFNRFKNEVETCFKLRDPATEAGLCHGLDLSEESCKKYARECRQEKQAKLDPSKGTTQGIVTSMVRRCLKDKAKEQPPTPAAESAGEPVEQPSSGPGADKPAQQDRGDCVSESDQQLCRGLFPLDKCVDLIGPCKRWARRQSGPNGESRGCRQTARACLEDGMKATMEQSDIVFPEF</sequence>
<gene>
    <name evidence="3" type="ORF">MAM_02433</name>
</gene>
<dbReference type="RefSeq" id="XP_040680646.1">
    <property type="nucleotide sequence ID" value="XM_040821232.1"/>
</dbReference>
<keyword evidence="2" id="KW-0732">Signal</keyword>